<reference evidence="2" key="1">
    <citation type="journal article" date="2015" name="Nature">
        <title>Complex archaea that bridge the gap between prokaryotes and eukaryotes.</title>
        <authorList>
            <person name="Spang A."/>
            <person name="Saw J.H."/>
            <person name="Jorgensen S.L."/>
            <person name="Zaremba-Niedzwiedzka K."/>
            <person name="Martijn J."/>
            <person name="Lind A.E."/>
            <person name="van Eijk R."/>
            <person name="Schleper C."/>
            <person name="Guy L."/>
            <person name="Ettema T.J."/>
        </authorList>
    </citation>
    <scope>NUCLEOTIDE SEQUENCE</scope>
</reference>
<name>A0A0F9RS98_9ZZZZ</name>
<dbReference type="AlphaFoldDB" id="A0A0F9RS98"/>
<organism evidence="2">
    <name type="scientific">marine sediment metagenome</name>
    <dbReference type="NCBI Taxonomy" id="412755"/>
    <lineage>
        <taxon>unclassified sequences</taxon>
        <taxon>metagenomes</taxon>
        <taxon>ecological metagenomes</taxon>
    </lineage>
</organism>
<accession>A0A0F9RS98</accession>
<dbReference type="EMBL" id="LAZR01002610">
    <property type="protein sequence ID" value="KKN27841.1"/>
    <property type="molecule type" value="Genomic_DNA"/>
</dbReference>
<sequence>MRKNGGGIAEILESGQFPGTVVREPVRSAVLRDAQGRTTRVVYGGGIDAIAVEKDMQGLAERDGLDPSTSNFTEIVPEQGQGIGKAGDTLAQVKSRPRRKTNDIKVTSVPESE</sequence>
<gene>
    <name evidence="2" type="ORF">LCGC14_0860340</name>
</gene>
<evidence type="ECO:0000256" key="1">
    <source>
        <dbReference type="SAM" id="MobiDB-lite"/>
    </source>
</evidence>
<feature type="region of interest" description="Disordered" evidence="1">
    <location>
        <begin position="78"/>
        <end position="113"/>
    </location>
</feature>
<protein>
    <submittedName>
        <fullName evidence="2">Uncharacterized protein</fullName>
    </submittedName>
</protein>
<evidence type="ECO:0000313" key="2">
    <source>
        <dbReference type="EMBL" id="KKN27841.1"/>
    </source>
</evidence>
<proteinExistence type="predicted"/>
<comment type="caution">
    <text evidence="2">The sequence shown here is derived from an EMBL/GenBank/DDBJ whole genome shotgun (WGS) entry which is preliminary data.</text>
</comment>